<evidence type="ECO:0000313" key="5">
    <source>
        <dbReference type="EMBL" id="OAQ70229.1"/>
    </source>
</evidence>
<dbReference type="EMBL" id="LSBJ02000002">
    <property type="protein sequence ID" value="OAQ70229.1"/>
    <property type="molecule type" value="Genomic_DNA"/>
</dbReference>
<dbReference type="Gene3D" id="3.40.50.720">
    <property type="entry name" value="NAD(P)-binding Rossmann-like Domain"/>
    <property type="match status" value="1"/>
</dbReference>
<keyword evidence="6" id="KW-1185">Reference proteome</keyword>
<sequence>MVTIAIAGATSQLAREVLDALVATGKHKIIALIRKNPNDFPPLPGVQWIQTTYEDKTELVRLLQGVHTLLCFYAVHLDPGSETQKRLIDAAVEAGVKRYAPSEWSTGEKLKESTDVLAWYAGKVEISQYLENFNQQKKVLEYTKFQPGAFMNFLAHPRKTSKHVSTISLQIDLQNRTALTVDGRLDAEITYTTVQDIANVVARAVDYEGVWPTVGGIRGHKITARQLLDIAGRVLGQPIRVELLKMEDLAAGELKTENYPRLDLPSIPEDQVEAFSKTATIGVLISISNGVWNVSDEWNRLLPDYEFTQIEDFIRTAWGGEK</sequence>
<comment type="caution">
    <text evidence="5">The sequence shown here is derived from an EMBL/GenBank/DDBJ whole genome shotgun (WGS) entry which is preliminary data.</text>
</comment>
<evidence type="ECO:0000256" key="2">
    <source>
        <dbReference type="ARBA" id="ARBA00022857"/>
    </source>
</evidence>
<evidence type="ECO:0000313" key="6">
    <source>
        <dbReference type="Proteomes" id="UP000078397"/>
    </source>
</evidence>
<proteinExistence type="inferred from homology"/>
<dbReference type="SUPFAM" id="SSF51735">
    <property type="entry name" value="NAD(P)-binding Rossmann-fold domains"/>
    <property type="match status" value="1"/>
</dbReference>
<evidence type="ECO:0000256" key="3">
    <source>
        <dbReference type="ARBA" id="ARBA00023002"/>
    </source>
</evidence>
<dbReference type="Pfam" id="PF05368">
    <property type="entry name" value="NmrA"/>
    <property type="match status" value="1"/>
</dbReference>
<dbReference type="RefSeq" id="XP_018146766.1">
    <property type="nucleotide sequence ID" value="XM_018282335.1"/>
</dbReference>
<accession>A0A179FZ31</accession>
<name>A0A179FZ31_METCM</name>
<dbReference type="STRING" id="1380566.A0A179FZ31"/>
<keyword evidence="2" id="KW-0521">NADP</keyword>
<dbReference type="InterPro" id="IPR051609">
    <property type="entry name" value="NmrA/Isoflavone_reductase-like"/>
</dbReference>
<dbReference type="OrthoDB" id="10000533at2759"/>
<dbReference type="AlphaFoldDB" id="A0A179FZ31"/>
<reference evidence="5 6" key="1">
    <citation type="journal article" date="2016" name="PLoS Pathog.">
        <title>Biosynthesis of antibiotic leucinostatins in bio-control fungus Purpureocillium lilacinum and their inhibition on phytophthora revealed by genome mining.</title>
        <authorList>
            <person name="Wang G."/>
            <person name="Liu Z."/>
            <person name="Lin R."/>
            <person name="Li E."/>
            <person name="Mao Z."/>
            <person name="Ling J."/>
            <person name="Yang Y."/>
            <person name="Yin W.B."/>
            <person name="Xie B."/>
        </authorList>
    </citation>
    <scope>NUCLEOTIDE SEQUENCE [LARGE SCALE GENOMIC DNA]</scope>
    <source>
        <strain evidence="5">170</strain>
    </source>
</reference>
<dbReference type="GeneID" id="28846329"/>
<feature type="domain" description="NmrA-like" evidence="4">
    <location>
        <begin position="3"/>
        <end position="249"/>
    </location>
</feature>
<dbReference type="InterPro" id="IPR036291">
    <property type="entry name" value="NAD(P)-bd_dom_sf"/>
</dbReference>
<comment type="similarity">
    <text evidence="1">Belongs to the NmrA-type oxidoreductase family. Isoflavone reductase subfamily.</text>
</comment>
<dbReference type="GO" id="GO:0016491">
    <property type="term" value="F:oxidoreductase activity"/>
    <property type="evidence" value="ECO:0007669"/>
    <property type="project" value="UniProtKB-KW"/>
</dbReference>
<gene>
    <name evidence="5" type="ORF">VFPPC_02732</name>
</gene>
<organism evidence="5 6">
    <name type="scientific">Pochonia chlamydosporia 170</name>
    <dbReference type="NCBI Taxonomy" id="1380566"/>
    <lineage>
        <taxon>Eukaryota</taxon>
        <taxon>Fungi</taxon>
        <taxon>Dikarya</taxon>
        <taxon>Ascomycota</taxon>
        <taxon>Pezizomycotina</taxon>
        <taxon>Sordariomycetes</taxon>
        <taxon>Hypocreomycetidae</taxon>
        <taxon>Hypocreales</taxon>
        <taxon>Clavicipitaceae</taxon>
        <taxon>Pochonia</taxon>
    </lineage>
</organism>
<evidence type="ECO:0000256" key="1">
    <source>
        <dbReference type="ARBA" id="ARBA00005725"/>
    </source>
</evidence>
<dbReference type="InterPro" id="IPR008030">
    <property type="entry name" value="NmrA-like"/>
</dbReference>
<evidence type="ECO:0000259" key="4">
    <source>
        <dbReference type="Pfam" id="PF05368"/>
    </source>
</evidence>
<dbReference type="PANTHER" id="PTHR47706">
    <property type="entry name" value="NMRA-LIKE FAMILY PROTEIN"/>
    <property type="match status" value="1"/>
</dbReference>
<dbReference type="Proteomes" id="UP000078397">
    <property type="component" value="Unassembled WGS sequence"/>
</dbReference>
<dbReference type="KEGG" id="pchm:VFPPC_02732"/>
<keyword evidence="3" id="KW-0560">Oxidoreductase</keyword>
<dbReference type="PANTHER" id="PTHR47706:SF4">
    <property type="entry name" value="NMRA-LIKE DOMAIN-CONTAINING PROTEIN"/>
    <property type="match status" value="1"/>
</dbReference>
<protein>
    <recommendedName>
        <fullName evidence="4">NmrA-like domain-containing protein</fullName>
    </recommendedName>
</protein>